<dbReference type="InterPro" id="IPR001307">
    <property type="entry name" value="Thiosulphate_STrfase_CS"/>
</dbReference>
<dbReference type="InterPro" id="IPR001763">
    <property type="entry name" value="Rhodanese-like_dom"/>
</dbReference>
<name>A0A7H9AX78_ZYGMR</name>
<dbReference type="SUPFAM" id="SSF52821">
    <property type="entry name" value="Rhodanese/Cell cycle control phosphatase"/>
    <property type="match status" value="2"/>
</dbReference>
<dbReference type="Pfam" id="PF00581">
    <property type="entry name" value="Rhodanese"/>
    <property type="match status" value="2"/>
</dbReference>
<dbReference type="PANTHER" id="PTHR11364:SF27">
    <property type="entry name" value="SULFURTRANSFERASE"/>
    <property type="match status" value="1"/>
</dbReference>
<dbReference type="SMART" id="SM00450">
    <property type="entry name" value="RHOD"/>
    <property type="match status" value="2"/>
</dbReference>
<accession>A0A7H9AX78</accession>
<dbReference type="OrthoDB" id="270167at2759"/>
<dbReference type="AlphaFoldDB" id="A0A7H9AX78"/>
<dbReference type="Gene3D" id="3.40.250.10">
    <property type="entry name" value="Rhodanese-like domain"/>
    <property type="match status" value="2"/>
</dbReference>
<dbReference type="PROSITE" id="PS50206">
    <property type="entry name" value="RHODANESE_3"/>
    <property type="match status" value="2"/>
</dbReference>
<evidence type="ECO:0000256" key="3">
    <source>
        <dbReference type="RuleBase" id="RU000507"/>
    </source>
</evidence>
<dbReference type="GeneID" id="59234320"/>
<dbReference type="FunFam" id="3.40.250.10:FF:000070">
    <property type="entry name" value="Sulfurtransferase"/>
    <property type="match status" value="1"/>
</dbReference>
<dbReference type="InterPro" id="IPR045078">
    <property type="entry name" value="TST/MPST-like"/>
</dbReference>
<evidence type="ECO:0000313" key="5">
    <source>
        <dbReference type="EMBL" id="QLG70684.1"/>
    </source>
</evidence>
<dbReference type="CDD" id="cd01449">
    <property type="entry name" value="TST_Repeat_2"/>
    <property type="match status" value="1"/>
</dbReference>
<dbReference type="GO" id="GO:0005739">
    <property type="term" value="C:mitochondrion"/>
    <property type="evidence" value="ECO:0007669"/>
    <property type="project" value="TreeGrafter"/>
</dbReference>
<evidence type="ECO:0000256" key="1">
    <source>
        <dbReference type="ARBA" id="ARBA00022679"/>
    </source>
</evidence>
<dbReference type="PANTHER" id="PTHR11364">
    <property type="entry name" value="THIOSULFATE SULFERTANSFERASE"/>
    <property type="match status" value="1"/>
</dbReference>
<feature type="domain" description="Rhodanese" evidence="4">
    <location>
        <begin position="177"/>
        <end position="298"/>
    </location>
</feature>
<dbReference type="GO" id="GO:0004792">
    <property type="term" value="F:thiosulfate-cyanide sulfurtransferase activity"/>
    <property type="evidence" value="ECO:0007669"/>
    <property type="project" value="InterPro"/>
</dbReference>
<dbReference type="CDD" id="cd01448">
    <property type="entry name" value="TST_Repeat_1"/>
    <property type="match status" value="1"/>
</dbReference>
<sequence>MSLYKLLSPKAFVELLQKETVRRVIPVDSTWYLPNLKRDGKKEYLEVERIPNAVYFDIDRIKDTNSPYPHMAPTIEQFNKGMSELGITKDDVLVVYDRIGTFSAPRCAWTLSMFGHNPVFLLNNFNLYKKAGYPLDTAKKTTYSGYETTSYKAHINLCSENVVSYETILDLVQKGNLKKKYNVYDARSLGRFEGREPEPRPNFPSGHISGTQPLPFTELLVESNALPESPEATKKKIEQVYKNLDDTFDPTKPTIVMCGTGVSACIVKTALEYAGITDVKLYDGSWTEWVLRSPPDLLANNRD</sequence>
<organism evidence="5 6">
    <name type="scientific">Zygotorulaspora mrakii</name>
    <name type="common">Zygosaccharomyces mrakii</name>
    <dbReference type="NCBI Taxonomy" id="42260"/>
    <lineage>
        <taxon>Eukaryota</taxon>
        <taxon>Fungi</taxon>
        <taxon>Dikarya</taxon>
        <taxon>Ascomycota</taxon>
        <taxon>Saccharomycotina</taxon>
        <taxon>Saccharomycetes</taxon>
        <taxon>Saccharomycetales</taxon>
        <taxon>Saccharomycetaceae</taxon>
        <taxon>Zygotorulaspora</taxon>
    </lineage>
</organism>
<proteinExistence type="predicted"/>
<evidence type="ECO:0000259" key="4">
    <source>
        <dbReference type="PROSITE" id="PS50206"/>
    </source>
</evidence>
<dbReference type="Proteomes" id="UP000509704">
    <property type="component" value="Chromosome 1"/>
</dbReference>
<gene>
    <name evidence="5" type="ORF">HG535_0A06260</name>
</gene>
<dbReference type="KEGG" id="zmk:HG535_0A06260"/>
<reference evidence="5 6" key="1">
    <citation type="submission" date="2020-07" db="EMBL/GenBank/DDBJ databases">
        <title>The yeast mating-type switching endonuclease HO is a domesticated member of an unorthodox homing genetic element family.</title>
        <authorList>
            <person name="Coughlan A.Y."/>
            <person name="Lombardi L."/>
            <person name="Braun-Galleani S."/>
            <person name="Martos A.R."/>
            <person name="Galeote V."/>
            <person name="Bigey F."/>
            <person name="Dequin S."/>
            <person name="Byrne K.P."/>
            <person name="Wolfe K.H."/>
        </authorList>
    </citation>
    <scope>NUCLEOTIDE SEQUENCE [LARGE SCALE GENOMIC DNA]</scope>
    <source>
        <strain evidence="5 6">NRRL Y-6702</strain>
    </source>
</reference>
<protein>
    <recommendedName>
        <fullName evidence="3">Sulfurtransferase</fullName>
    </recommendedName>
</protein>
<keyword evidence="6" id="KW-1185">Reference proteome</keyword>
<dbReference type="PROSITE" id="PS00683">
    <property type="entry name" value="RHODANESE_2"/>
    <property type="match status" value="1"/>
</dbReference>
<evidence type="ECO:0000313" key="6">
    <source>
        <dbReference type="Proteomes" id="UP000509704"/>
    </source>
</evidence>
<feature type="domain" description="Rhodanese" evidence="4">
    <location>
        <begin position="46"/>
        <end position="137"/>
    </location>
</feature>
<dbReference type="EMBL" id="CP058604">
    <property type="protein sequence ID" value="QLG70684.1"/>
    <property type="molecule type" value="Genomic_DNA"/>
</dbReference>
<evidence type="ECO:0000256" key="2">
    <source>
        <dbReference type="ARBA" id="ARBA00022737"/>
    </source>
</evidence>
<keyword evidence="2" id="KW-0677">Repeat</keyword>
<dbReference type="InterPro" id="IPR036873">
    <property type="entry name" value="Rhodanese-like_dom_sf"/>
</dbReference>
<keyword evidence="1 3" id="KW-0808">Transferase</keyword>
<dbReference type="FunFam" id="3.40.250.10:FF:000069">
    <property type="entry name" value="Sulfurtransferase"/>
    <property type="match status" value="1"/>
</dbReference>
<dbReference type="RefSeq" id="XP_037142412.1">
    <property type="nucleotide sequence ID" value="XM_037286517.1"/>
</dbReference>